<dbReference type="Proteomes" id="UP000192906">
    <property type="component" value="Unassembled WGS sequence"/>
</dbReference>
<accession>A0A1X7EMN6</accession>
<dbReference type="RefSeq" id="WP_085103967.1">
    <property type="nucleotide sequence ID" value="NZ_FWZU01000005.1"/>
</dbReference>
<dbReference type="GO" id="GO:0000160">
    <property type="term" value="P:phosphorelay signal transduction system"/>
    <property type="evidence" value="ECO:0007669"/>
    <property type="project" value="InterPro"/>
</dbReference>
<gene>
    <name evidence="3" type="ORF">SAMN06295933_3183</name>
</gene>
<name>A0A1X7EMN6_9BACT</name>
<dbReference type="PROSITE" id="PS50894">
    <property type="entry name" value="HPT"/>
    <property type="match status" value="1"/>
</dbReference>
<reference evidence="4" key="1">
    <citation type="submission" date="2017-04" db="EMBL/GenBank/DDBJ databases">
        <authorList>
            <person name="Varghese N."/>
            <person name="Submissions S."/>
        </authorList>
    </citation>
    <scope>NUCLEOTIDE SEQUENCE [LARGE SCALE GENOMIC DNA]</scope>
    <source>
        <strain evidence="4">K3S</strain>
    </source>
</reference>
<dbReference type="GO" id="GO:0004672">
    <property type="term" value="F:protein kinase activity"/>
    <property type="evidence" value="ECO:0007669"/>
    <property type="project" value="UniProtKB-ARBA"/>
</dbReference>
<dbReference type="SUPFAM" id="SSF47226">
    <property type="entry name" value="Histidine-containing phosphotransfer domain, HPT domain"/>
    <property type="match status" value="1"/>
</dbReference>
<keyword evidence="1" id="KW-0597">Phosphoprotein</keyword>
<evidence type="ECO:0000256" key="1">
    <source>
        <dbReference type="PROSITE-ProRule" id="PRU00110"/>
    </source>
</evidence>
<dbReference type="Gene3D" id="1.20.120.160">
    <property type="entry name" value="HPT domain"/>
    <property type="match status" value="1"/>
</dbReference>
<evidence type="ECO:0000313" key="3">
    <source>
        <dbReference type="EMBL" id="SMF36633.1"/>
    </source>
</evidence>
<feature type="domain" description="HPt" evidence="2">
    <location>
        <begin position="9"/>
        <end position="95"/>
    </location>
</feature>
<proteinExistence type="predicted"/>
<evidence type="ECO:0000313" key="4">
    <source>
        <dbReference type="Proteomes" id="UP000192906"/>
    </source>
</evidence>
<dbReference type="InterPro" id="IPR036641">
    <property type="entry name" value="HPT_dom_sf"/>
</dbReference>
<dbReference type="AlphaFoldDB" id="A0A1X7EMN6"/>
<sequence length="103" mass="12074">MNSRFIIKVDEDLEQIMPRYLEIRHKELVELEEAIKTENFDQIRMLGHKLKGTGAAYGFEELTRLGQLIEDKACAKIMEEVPESTAQIRKYLENVEIEYVPMD</sequence>
<protein>
    <submittedName>
        <fullName evidence="3">HPt (Histidine-containing phosphotransfer) domain-containing protein</fullName>
    </submittedName>
</protein>
<dbReference type="OrthoDB" id="9792360at2"/>
<dbReference type="EMBL" id="FWZU01000005">
    <property type="protein sequence ID" value="SMF36633.1"/>
    <property type="molecule type" value="Genomic_DNA"/>
</dbReference>
<dbReference type="Pfam" id="PF01627">
    <property type="entry name" value="Hpt"/>
    <property type="match status" value="1"/>
</dbReference>
<dbReference type="STRING" id="1519643.SAMN06295933_3183"/>
<organism evidence="3 4">
    <name type="scientific">Desulfovibrio gilichinskyi</name>
    <dbReference type="NCBI Taxonomy" id="1519643"/>
    <lineage>
        <taxon>Bacteria</taxon>
        <taxon>Pseudomonadati</taxon>
        <taxon>Thermodesulfobacteriota</taxon>
        <taxon>Desulfovibrionia</taxon>
        <taxon>Desulfovibrionales</taxon>
        <taxon>Desulfovibrionaceae</taxon>
        <taxon>Desulfovibrio</taxon>
    </lineage>
</organism>
<evidence type="ECO:0000259" key="2">
    <source>
        <dbReference type="PROSITE" id="PS50894"/>
    </source>
</evidence>
<dbReference type="InterPro" id="IPR008207">
    <property type="entry name" value="Sig_transdc_His_kin_Hpt_dom"/>
</dbReference>
<feature type="modified residue" description="Phosphohistidine" evidence="1">
    <location>
        <position position="48"/>
    </location>
</feature>
<keyword evidence="4" id="KW-1185">Reference proteome</keyword>